<dbReference type="GO" id="GO:0004497">
    <property type="term" value="F:monooxygenase activity"/>
    <property type="evidence" value="ECO:0007669"/>
    <property type="project" value="UniProtKB-KW"/>
</dbReference>
<dbReference type="PANTHER" id="PTHR24305:SF210">
    <property type="entry name" value="CYTOCHROME P450 MONOOXYGENASE ASQL-RELATED"/>
    <property type="match status" value="1"/>
</dbReference>
<keyword evidence="7" id="KW-0560">Oxidoreductase</keyword>
<comment type="caution">
    <text evidence="8">The sequence shown here is derived from an EMBL/GenBank/DDBJ whole genome shotgun (WGS) entry which is preliminary data.</text>
</comment>
<dbReference type="InterPro" id="IPR001128">
    <property type="entry name" value="Cyt_P450"/>
</dbReference>
<keyword evidence="4 6" id="KW-0479">Metal-binding</keyword>
<dbReference type="InterPro" id="IPR036396">
    <property type="entry name" value="Cyt_P450_sf"/>
</dbReference>
<dbReference type="PRINTS" id="PR00463">
    <property type="entry name" value="EP450I"/>
</dbReference>
<dbReference type="Gene3D" id="1.10.630.10">
    <property type="entry name" value="Cytochrome P450"/>
    <property type="match status" value="1"/>
</dbReference>
<comment type="similarity">
    <text evidence="2 7">Belongs to the cytochrome P450 family.</text>
</comment>
<keyword evidence="7" id="KW-0503">Monooxygenase</keyword>
<dbReference type="GO" id="GO:0016705">
    <property type="term" value="F:oxidoreductase activity, acting on paired donors, with incorporation or reduction of molecular oxygen"/>
    <property type="evidence" value="ECO:0007669"/>
    <property type="project" value="InterPro"/>
</dbReference>
<evidence type="ECO:0000313" key="8">
    <source>
        <dbReference type="EMBL" id="KAF4307008.1"/>
    </source>
</evidence>
<organism evidence="8 9">
    <name type="scientific">Botryosphaeria dothidea</name>
    <dbReference type="NCBI Taxonomy" id="55169"/>
    <lineage>
        <taxon>Eukaryota</taxon>
        <taxon>Fungi</taxon>
        <taxon>Dikarya</taxon>
        <taxon>Ascomycota</taxon>
        <taxon>Pezizomycotina</taxon>
        <taxon>Dothideomycetes</taxon>
        <taxon>Dothideomycetes incertae sedis</taxon>
        <taxon>Botryosphaeriales</taxon>
        <taxon>Botryosphaeriaceae</taxon>
        <taxon>Botryosphaeria</taxon>
    </lineage>
</organism>
<dbReference type="InterPro" id="IPR002401">
    <property type="entry name" value="Cyt_P450_E_grp-I"/>
</dbReference>
<feature type="binding site" description="axial binding residue" evidence="6">
    <location>
        <position position="383"/>
    </location>
    <ligand>
        <name>heme</name>
        <dbReference type="ChEBI" id="CHEBI:30413"/>
    </ligand>
    <ligandPart>
        <name>Fe</name>
        <dbReference type="ChEBI" id="CHEBI:18248"/>
    </ligandPart>
</feature>
<evidence type="ECO:0000313" key="9">
    <source>
        <dbReference type="Proteomes" id="UP000572817"/>
    </source>
</evidence>
<protein>
    <submittedName>
        <fullName evidence="8">Cytochrome p450 protein</fullName>
    </submittedName>
</protein>
<reference evidence="8" key="1">
    <citation type="submission" date="2020-04" db="EMBL/GenBank/DDBJ databases">
        <title>Genome Assembly and Annotation of Botryosphaeria dothidea sdau 11-99, a Latent Pathogen of Apple Fruit Ring Rot in China.</title>
        <authorList>
            <person name="Yu C."/>
            <person name="Diao Y."/>
            <person name="Lu Q."/>
            <person name="Zhao J."/>
            <person name="Cui S."/>
            <person name="Peng C."/>
            <person name="He B."/>
            <person name="Liu H."/>
        </authorList>
    </citation>
    <scope>NUCLEOTIDE SEQUENCE [LARGE SCALE GENOMIC DNA]</scope>
    <source>
        <strain evidence="8">Sdau11-99</strain>
    </source>
</reference>
<evidence type="ECO:0000256" key="3">
    <source>
        <dbReference type="ARBA" id="ARBA00022617"/>
    </source>
</evidence>
<evidence type="ECO:0000256" key="1">
    <source>
        <dbReference type="ARBA" id="ARBA00001971"/>
    </source>
</evidence>
<dbReference type="PRINTS" id="PR00385">
    <property type="entry name" value="P450"/>
</dbReference>
<dbReference type="OrthoDB" id="1470350at2759"/>
<evidence type="ECO:0000256" key="5">
    <source>
        <dbReference type="ARBA" id="ARBA00023004"/>
    </source>
</evidence>
<dbReference type="PROSITE" id="PS00086">
    <property type="entry name" value="CYTOCHROME_P450"/>
    <property type="match status" value="1"/>
</dbReference>
<comment type="cofactor">
    <cofactor evidence="1 6">
        <name>heme</name>
        <dbReference type="ChEBI" id="CHEBI:30413"/>
    </cofactor>
</comment>
<proteinExistence type="inferred from homology"/>
<evidence type="ECO:0000256" key="4">
    <source>
        <dbReference type="ARBA" id="ARBA00022723"/>
    </source>
</evidence>
<sequence length="387" mass="43531">MSGKEAQHLYELHLKYGQVVRVGPDELSYVDPRAMKDIYGHHRTEQATFAKDPAFFEPAPNGAPDILRGVDGATHARQRKALSHSFSDRALKNQEALLKTHVGKLLARLAAAAGPVDLVRWYSATTFDIMADLTFSAPLGLLDGSTQCEEWVHAMTAQSVSMTVFQILRRYPAVYHIVLFFLSRSRMAAERKRIWDHTAVRVEARLAHGSDKPDLWEEMTRRNGSMSVPEMHANAEVFMGAGTETTATLLAGLTFYLATNPEKMDRLKREVRQAMPGDDDVTIERLQSLKYLNACIEEGLRKYPPSAIGHPRVTPAEGARVCDGWVPGGTMVCCQQWVSYHYPANFARPHEFIPERWLETETGEFANDKREILQPFSYGPRNCIGKK</sequence>
<gene>
    <name evidence="8" type="ORF">GTA08_BOTSDO06076</name>
</gene>
<dbReference type="SUPFAM" id="SSF48264">
    <property type="entry name" value="Cytochrome P450"/>
    <property type="match status" value="1"/>
</dbReference>
<dbReference type="InterPro" id="IPR017972">
    <property type="entry name" value="Cyt_P450_CS"/>
</dbReference>
<accession>A0A8H4IXQ1</accession>
<dbReference type="GO" id="GO:0020037">
    <property type="term" value="F:heme binding"/>
    <property type="evidence" value="ECO:0007669"/>
    <property type="project" value="InterPro"/>
</dbReference>
<keyword evidence="3 6" id="KW-0349">Heme</keyword>
<dbReference type="GO" id="GO:0005506">
    <property type="term" value="F:iron ion binding"/>
    <property type="evidence" value="ECO:0007669"/>
    <property type="project" value="InterPro"/>
</dbReference>
<keyword evidence="5 6" id="KW-0408">Iron</keyword>
<dbReference type="CDD" id="cd11058">
    <property type="entry name" value="CYP60B-like"/>
    <property type="match status" value="1"/>
</dbReference>
<dbReference type="Pfam" id="PF00067">
    <property type="entry name" value="p450"/>
    <property type="match status" value="1"/>
</dbReference>
<evidence type="ECO:0000256" key="7">
    <source>
        <dbReference type="RuleBase" id="RU000461"/>
    </source>
</evidence>
<dbReference type="InterPro" id="IPR050121">
    <property type="entry name" value="Cytochrome_P450_monoxygenase"/>
</dbReference>
<evidence type="ECO:0000256" key="2">
    <source>
        <dbReference type="ARBA" id="ARBA00010617"/>
    </source>
</evidence>
<name>A0A8H4IXQ1_9PEZI</name>
<dbReference type="Proteomes" id="UP000572817">
    <property type="component" value="Unassembled WGS sequence"/>
</dbReference>
<evidence type="ECO:0000256" key="6">
    <source>
        <dbReference type="PIRSR" id="PIRSR602401-1"/>
    </source>
</evidence>
<dbReference type="PANTHER" id="PTHR24305">
    <property type="entry name" value="CYTOCHROME P450"/>
    <property type="match status" value="1"/>
</dbReference>
<dbReference type="AlphaFoldDB" id="A0A8H4IXQ1"/>
<keyword evidence="9" id="KW-1185">Reference proteome</keyword>
<dbReference type="EMBL" id="WWBZ02000033">
    <property type="protein sequence ID" value="KAF4307008.1"/>
    <property type="molecule type" value="Genomic_DNA"/>
</dbReference>